<evidence type="ECO:0000259" key="13">
    <source>
        <dbReference type="PROSITE" id="PS50042"/>
    </source>
</evidence>
<feature type="repeat" description="ANK" evidence="10">
    <location>
        <begin position="937"/>
        <end position="969"/>
    </location>
</feature>
<accession>A0A9W6BSC6</accession>
<dbReference type="InterPro" id="IPR018490">
    <property type="entry name" value="cNMP-bd_dom_sf"/>
</dbReference>
<keyword evidence="6" id="KW-0407">Ion channel</keyword>
<dbReference type="Pfam" id="PF00520">
    <property type="entry name" value="Ion_trans"/>
    <property type="match status" value="1"/>
</dbReference>
<feature type="compositionally biased region" description="Gly residues" evidence="11">
    <location>
        <begin position="113"/>
        <end position="122"/>
    </location>
</feature>
<feature type="region of interest" description="Disordered" evidence="11">
    <location>
        <begin position="1660"/>
        <end position="1693"/>
    </location>
</feature>
<dbReference type="Proteomes" id="UP001165080">
    <property type="component" value="Unassembled WGS sequence"/>
</dbReference>
<dbReference type="Gene3D" id="1.10.287.70">
    <property type="match status" value="1"/>
</dbReference>
<feature type="compositionally biased region" description="Gly residues" evidence="11">
    <location>
        <begin position="1803"/>
        <end position="1823"/>
    </location>
</feature>
<evidence type="ECO:0000256" key="4">
    <source>
        <dbReference type="ARBA" id="ARBA00022692"/>
    </source>
</evidence>
<keyword evidence="5" id="KW-0631">Potassium channel</keyword>
<feature type="compositionally biased region" description="Low complexity" evidence="11">
    <location>
        <begin position="158"/>
        <end position="180"/>
    </location>
</feature>
<evidence type="ECO:0000256" key="10">
    <source>
        <dbReference type="PROSITE-ProRule" id="PRU00023"/>
    </source>
</evidence>
<feature type="transmembrane region" description="Helical" evidence="12">
    <location>
        <begin position="439"/>
        <end position="458"/>
    </location>
</feature>
<reference evidence="14 15" key="1">
    <citation type="journal article" date="2023" name="Commun. Biol.">
        <title>Reorganization of the ancestral sex-determining regions during the evolution of trioecy in Pleodorina starrii.</title>
        <authorList>
            <person name="Takahashi K."/>
            <person name="Suzuki S."/>
            <person name="Kawai-Toyooka H."/>
            <person name="Yamamoto K."/>
            <person name="Hamaji T."/>
            <person name="Ootsuki R."/>
            <person name="Yamaguchi H."/>
            <person name="Kawachi M."/>
            <person name="Higashiyama T."/>
            <person name="Nozaki H."/>
        </authorList>
    </citation>
    <scope>NUCLEOTIDE SEQUENCE [LARGE SCALE GENOMIC DNA]</scope>
    <source>
        <strain evidence="14 15">NIES-4479</strain>
    </source>
</reference>
<keyword evidence="5" id="KW-0633">Potassium transport</keyword>
<evidence type="ECO:0000256" key="2">
    <source>
        <dbReference type="ARBA" id="ARBA00007929"/>
    </source>
</evidence>
<dbReference type="EMBL" id="BRXU01000018">
    <property type="protein sequence ID" value="GLC57332.1"/>
    <property type="molecule type" value="Genomic_DNA"/>
</dbReference>
<keyword evidence="10" id="KW-0040">ANK repeat</keyword>
<keyword evidence="7 12" id="KW-1133">Transmembrane helix</keyword>
<keyword evidence="8" id="KW-0406">Ion transport</keyword>
<comment type="caution">
    <text evidence="14">The sequence shown here is derived from an EMBL/GenBank/DDBJ whole genome shotgun (WGS) entry which is preliminary data.</text>
</comment>
<keyword evidence="5" id="KW-0630">Potassium</keyword>
<dbReference type="InterPro" id="IPR000595">
    <property type="entry name" value="cNMP-bd_dom"/>
</dbReference>
<feature type="compositionally biased region" description="Low complexity" evidence="11">
    <location>
        <begin position="1669"/>
        <end position="1682"/>
    </location>
</feature>
<comment type="subcellular location">
    <subcellularLocation>
        <location evidence="1">Membrane</location>
        <topology evidence="1">Multi-pass membrane protein</topology>
    </subcellularLocation>
</comment>
<comment type="similarity">
    <text evidence="2">Belongs to the potassium channel family. Plant (TC 1.A.1.4) subfamily.</text>
</comment>
<dbReference type="PROSITE" id="PS50042">
    <property type="entry name" value="CNMP_BINDING_3"/>
    <property type="match status" value="1"/>
</dbReference>
<feature type="domain" description="Cyclic nucleotide-binding" evidence="13">
    <location>
        <begin position="569"/>
        <end position="640"/>
    </location>
</feature>
<evidence type="ECO:0000313" key="15">
    <source>
        <dbReference type="Proteomes" id="UP001165080"/>
    </source>
</evidence>
<dbReference type="SUPFAM" id="SSF48403">
    <property type="entry name" value="Ankyrin repeat"/>
    <property type="match status" value="2"/>
</dbReference>
<sequence length="1842" mass="186586">MESVATAALRSVKSSAELNRRSGEGPPSAAGPAGQQAPPLRKKSTRISELLQEGAAKDKLSTLDAEMAASRRGSGQPPPPAPPLGRGGSGGPDLDGSLSGPTGAGASVSSRLGPGGGEGAVSGKGSTHWRKLNKAVVATKVLATRPNALSQGRQPARQLMAQQPQHKQQQQSNQQQQFGAARGGGGIGSDPDVPDFLLSPGQKLRRRVGAALGGAVELVATRMAIMPDTVWYQVWWFYYAVAIAIISCWVEPFQMAFQQPGLPTGSAMSAIEYIIIGTFLMDFLLKFFVAYFDPETGMLVTAQPRMALGYVTSIKFFLDILGCFPYDMLVSAVMKRSGGSNLVSGSIDWLKLLALSRAYRVFDLFHVLDYRMMLSQGTLMLLRNYIYIFFTAHWAACIFFHMAVEERVFGSAEGGEARDDSWVGRNADSFYGRPVYEQYILSLYFTVTIFTSMGDGRLFPFTVLELSVMIVYLLFNIFLGAYIIGTVTIMMVRADEHSKSFRESMGHLLEYSRENELPERLYKAMREHLEVHFDSAQAADDQVLAIYPTTIRRLALRHLYLQPVRNCYLFRGCKQRFLDALLTAARVELFLPGVEILTEGDNVVDLLVVMLGECLVSRAGQRIGGVYGTASVGGVSGALSGAGSVMAASGVGSEAAMGGVSFLGASVRVSEAGGGGGGGGGGGRGSFSGAGSGGRGAGGSEGGGGGAGSGGSLSVLDRSNTGGPPTPLLSPGGISLLSPASATAGVPRTVNLISPVKKGPSDALAEVAFFTDGASYETVVGRTPVRVLSLPKAAWELLVQQFPQQAKLVLDNVQRAAEAAVEDNLRQAAAAHQLTASQLQVALALVGGGGGSGGGGGGGFADSTDPILLAQTRDALTHHQLEMITRLDDVRTVAAGHTRKCDEMRTFEFLNTAAQGDLESLRTMLVQGISPNTADYDGRTGLMLAAAKGHDETVHLLLDAGADKDKTDAFGISALAEAVKNEHDSTIELMLKYGATLGAGGLTVAGIMCTAVFEGDLVKLRRLLRSGAPPDACDYDKRSALHIAGAEGNLAAVKLLVEEGGADPNFQDRWGNTALDEARRVGATPVVAYLESRQSRDVGVTAERKRQQAAHDFLSWCTAGEAGELRRAGGYGFGDEAGCAFAGLLVAASKGHTAVVEVLLEGMPPTIVHNHAHVAMLEAARMGHPDTVAAFRSAGVEIKNDPRVGGGGVNDPRVGGGANGANGGGGGSLLMRGLAADLRAAVQCGSGLVLEALLRAGVPGQREAGEGSSPLHLAVEHGHLGAVRRLVEHGGAAADLTSPDGLGRTPLQLAVRLTEMHPHNNSNPNTNKLHARAVAEYLHWATHKLLPPAAAAAAAAAGAGGGGGGGGGGCVLSSSQVAAAALERWGPIGHPAVDAHAADVVALIGKVPAASSTSGGASGVKGLMSPIPEGKAGERLTLSQSQCPGPEGSRKAVSSSGGAGGGGGGGGGREEPPGLLRPPGLAAPSPLLAPVPEELEAPRLLPDALDSITAAQSPEDEEDREGEDAPGDSSSSPASAAAVITAGSGGGGGAAAAAAAAAASTPVVDVWDNLPGTPGNSTRGDHRAAALLTALGSVGGVSVGGRGGSAGGGDPAEAVLLYSASVQHSAALLTEPPSQLAAASRCAAAAAGCISPVVHPAGGGGSGSGGGSAASASPLPGASSLARTNSTGLSSPRLILPPSGAAAAAAAAVTTAGGRSLAAAAPGSLSPLTYSRANSVSRSAASHLFGAVGPGGDAAATLPMAGDGGGAGGGVSAGQLSWRRPSAAAISPVEEDDIEPYFSAAAGSGGGGGGGGGAVGRGGGWLAGRGSRQDSQGSSTHSRPGG</sequence>
<evidence type="ECO:0000256" key="8">
    <source>
        <dbReference type="ARBA" id="ARBA00023065"/>
    </source>
</evidence>
<keyword evidence="9 12" id="KW-0472">Membrane</keyword>
<feature type="transmembrane region" description="Helical" evidence="12">
    <location>
        <begin position="231"/>
        <end position="250"/>
    </location>
</feature>
<dbReference type="SMART" id="SM00248">
    <property type="entry name" value="ANK"/>
    <property type="match status" value="7"/>
</dbReference>
<feature type="repeat" description="ANK" evidence="10">
    <location>
        <begin position="1266"/>
        <end position="1290"/>
    </location>
</feature>
<evidence type="ECO:0000256" key="7">
    <source>
        <dbReference type="ARBA" id="ARBA00022989"/>
    </source>
</evidence>
<evidence type="ECO:0000313" key="14">
    <source>
        <dbReference type="EMBL" id="GLC57332.1"/>
    </source>
</evidence>
<proteinExistence type="inferred from homology"/>
<feature type="region of interest" description="Disordered" evidence="11">
    <location>
        <begin position="1510"/>
        <end position="1540"/>
    </location>
</feature>
<keyword evidence="15" id="KW-1185">Reference proteome</keyword>
<feature type="region of interest" description="Disordered" evidence="11">
    <location>
        <begin position="673"/>
        <end position="734"/>
    </location>
</feature>
<feature type="transmembrane region" description="Helical" evidence="12">
    <location>
        <begin position="381"/>
        <end position="404"/>
    </location>
</feature>
<protein>
    <recommendedName>
        <fullName evidence="13">Cyclic nucleotide-binding domain-containing protein</fullName>
    </recommendedName>
</protein>
<dbReference type="PANTHER" id="PTHR45743:SF2">
    <property type="entry name" value="POTASSIUM CHANNEL AKT1"/>
    <property type="match status" value="1"/>
</dbReference>
<dbReference type="GO" id="GO:0005249">
    <property type="term" value="F:voltage-gated potassium channel activity"/>
    <property type="evidence" value="ECO:0007669"/>
    <property type="project" value="InterPro"/>
</dbReference>
<feature type="region of interest" description="Disordered" evidence="11">
    <location>
        <begin position="1"/>
        <end position="128"/>
    </location>
</feature>
<dbReference type="SUPFAM" id="SSF81324">
    <property type="entry name" value="Voltage-gated potassium channels"/>
    <property type="match status" value="1"/>
</dbReference>
<feature type="transmembrane region" description="Helical" evidence="12">
    <location>
        <begin position="470"/>
        <end position="492"/>
    </location>
</feature>
<keyword evidence="6" id="KW-0851">Voltage-gated channel</keyword>
<feature type="compositionally biased region" description="Low complexity" evidence="11">
    <location>
        <begin position="1527"/>
        <end position="1540"/>
    </location>
</feature>
<dbReference type="PROSITE" id="PS50088">
    <property type="entry name" value="ANK_REPEAT"/>
    <property type="match status" value="3"/>
</dbReference>
<feature type="compositionally biased region" description="Gly residues" evidence="11">
    <location>
        <begin position="1457"/>
        <end position="1467"/>
    </location>
</feature>
<evidence type="ECO:0000256" key="5">
    <source>
        <dbReference type="ARBA" id="ARBA00022826"/>
    </source>
</evidence>
<dbReference type="Gene3D" id="2.60.120.10">
    <property type="entry name" value="Jelly Rolls"/>
    <property type="match status" value="1"/>
</dbReference>
<dbReference type="InterPro" id="IPR005821">
    <property type="entry name" value="Ion_trans_dom"/>
</dbReference>
<dbReference type="PROSITE" id="PS50297">
    <property type="entry name" value="ANK_REP_REGION"/>
    <property type="match status" value="3"/>
</dbReference>
<feature type="region of interest" description="Disordered" evidence="11">
    <location>
        <begin position="1799"/>
        <end position="1842"/>
    </location>
</feature>
<dbReference type="Gene3D" id="1.25.40.20">
    <property type="entry name" value="Ankyrin repeat-containing domain"/>
    <property type="match status" value="3"/>
</dbReference>
<dbReference type="SUPFAM" id="SSF51206">
    <property type="entry name" value="cAMP-binding domain-like"/>
    <property type="match status" value="1"/>
</dbReference>
<dbReference type="InterPro" id="IPR002110">
    <property type="entry name" value="Ankyrin_rpt"/>
</dbReference>
<dbReference type="Pfam" id="PF12796">
    <property type="entry name" value="Ank_2"/>
    <property type="match status" value="3"/>
</dbReference>
<keyword evidence="4 12" id="KW-0812">Transmembrane</keyword>
<feature type="repeat" description="ANK" evidence="10">
    <location>
        <begin position="1036"/>
        <end position="1069"/>
    </location>
</feature>
<feature type="compositionally biased region" description="Acidic residues" evidence="11">
    <location>
        <begin position="1514"/>
        <end position="1526"/>
    </location>
</feature>
<dbReference type="InterPro" id="IPR014710">
    <property type="entry name" value="RmlC-like_jellyroll"/>
</dbReference>
<keyword evidence="3" id="KW-0813">Transport</keyword>
<organism evidence="14 15">
    <name type="scientific">Pleodorina starrii</name>
    <dbReference type="NCBI Taxonomy" id="330485"/>
    <lineage>
        <taxon>Eukaryota</taxon>
        <taxon>Viridiplantae</taxon>
        <taxon>Chlorophyta</taxon>
        <taxon>core chlorophytes</taxon>
        <taxon>Chlorophyceae</taxon>
        <taxon>CS clade</taxon>
        <taxon>Chlamydomonadales</taxon>
        <taxon>Volvocaceae</taxon>
        <taxon>Pleodorina</taxon>
    </lineage>
</organism>
<gene>
    <name evidence="14" type="primary">PLEST007938</name>
    <name evidence="14" type="ORF">PLESTB_001212800</name>
</gene>
<feature type="transmembrane region" description="Helical" evidence="12">
    <location>
        <begin position="307"/>
        <end position="326"/>
    </location>
</feature>
<feature type="region of interest" description="Disordered" evidence="11">
    <location>
        <begin position="144"/>
        <end position="185"/>
    </location>
</feature>
<dbReference type="GO" id="GO:0034702">
    <property type="term" value="C:monoatomic ion channel complex"/>
    <property type="evidence" value="ECO:0007669"/>
    <property type="project" value="UniProtKB-KW"/>
</dbReference>
<evidence type="ECO:0000256" key="6">
    <source>
        <dbReference type="ARBA" id="ARBA00022882"/>
    </source>
</evidence>
<dbReference type="OrthoDB" id="2012993at2759"/>
<evidence type="ECO:0000256" key="12">
    <source>
        <dbReference type="SAM" id="Phobius"/>
    </source>
</evidence>
<dbReference type="InterPro" id="IPR045319">
    <property type="entry name" value="KAT/AKT"/>
</dbReference>
<evidence type="ECO:0000256" key="11">
    <source>
        <dbReference type="SAM" id="MobiDB-lite"/>
    </source>
</evidence>
<feature type="region of interest" description="Disordered" evidence="11">
    <location>
        <begin position="1410"/>
        <end position="1487"/>
    </location>
</feature>
<evidence type="ECO:0000256" key="9">
    <source>
        <dbReference type="ARBA" id="ARBA00023136"/>
    </source>
</evidence>
<evidence type="ECO:0000256" key="3">
    <source>
        <dbReference type="ARBA" id="ARBA00022448"/>
    </source>
</evidence>
<name>A0A9W6BSC6_9CHLO</name>
<feature type="compositionally biased region" description="Low complexity" evidence="11">
    <location>
        <begin position="24"/>
        <end position="39"/>
    </location>
</feature>
<feature type="compositionally biased region" description="Gly residues" evidence="11">
    <location>
        <begin position="673"/>
        <end position="711"/>
    </location>
</feature>
<evidence type="ECO:0000256" key="1">
    <source>
        <dbReference type="ARBA" id="ARBA00004141"/>
    </source>
</evidence>
<feature type="transmembrane region" description="Helical" evidence="12">
    <location>
        <begin position="270"/>
        <end position="292"/>
    </location>
</feature>
<feature type="compositionally biased region" description="Low complexity" evidence="11">
    <location>
        <begin position="1473"/>
        <end position="1487"/>
    </location>
</feature>
<dbReference type="InterPro" id="IPR036770">
    <property type="entry name" value="Ankyrin_rpt-contain_sf"/>
</dbReference>
<feature type="compositionally biased region" description="Low complexity" evidence="11">
    <location>
        <begin position="1824"/>
        <end position="1835"/>
    </location>
</feature>
<dbReference type="PANTHER" id="PTHR45743">
    <property type="entry name" value="POTASSIUM CHANNEL AKT1"/>
    <property type="match status" value="1"/>
</dbReference>